<dbReference type="RefSeq" id="WP_003463461.1">
    <property type="nucleotide sequence ID" value="NZ_APML01000005.1"/>
</dbReference>
<feature type="transmembrane region" description="Helical" evidence="6">
    <location>
        <begin position="117"/>
        <end position="139"/>
    </location>
</feature>
<evidence type="ECO:0000256" key="5">
    <source>
        <dbReference type="ARBA" id="ARBA00023136"/>
    </source>
</evidence>
<evidence type="ECO:0000256" key="4">
    <source>
        <dbReference type="ARBA" id="ARBA00022989"/>
    </source>
</evidence>
<protein>
    <recommendedName>
        <fullName evidence="9">Cytochrome c oxidase assembly protein</fullName>
    </recommendedName>
</protein>
<dbReference type="Pfam" id="PF09678">
    <property type="entry name" value="Caa3_CtaG"/>
    <property type="match status" value="1"/>
</dbReference>
<dbReference type="EMBL" id="APML01000005">
    <property type="protein sequence ID" value="ENH98197.1"/>
    <property type="molecule type" value="Genomic_DNA"/>
</dbReference>
<feature type="transmembrane region" description="Helical" evidence="6">
    <location>
        <begin position="75"/>
        <end position="97"/>
    </location>
</feature>
<keyword evidence="4 6" id="KW-1133">Transmembrane helix</keyword>
<dbReference type="PATRIC" id="fig|1308866.3.peg.377"/>
<evidence type="ECO:0000256" key="2">
    <source>
        <dbReference type="ARBA" id="ARBA00022475"/>
    </source>
</evidence>
<accession>N4WPZ2</accession>
<feature type="transmembrane region" description="Helical" evidence="6">
    <location>
        <begin position="184"/>
        <end position="206"/>
    </location>
</feature>
<evidence type="ECO:0000256" key="6">
    <source>
        <dbReference type="SAM" id="Phobius"/>
    </source>
</evidence>
<evidence type="ECO:0000313" key="8">
    <source>
        <dbReference type="Proteomes" id="UP000012283"/>
    </source>
</evidence>
<name>N4WPZ2_9BACI</name>
<proteinExistence type="predicted"/>
<dbReference type="GO" id="GO:0005886">
    <property type="term" value="C:plasma membrane"/>
    <property type="evidence" value="ECO:0007669"/>
    <property type="project" value="UniProtKB-SubCell"/>
</dbReference>
<dbReference type="InterPro" id="IPR019108">
    <property type="entry name" value="Caa3_assmbl_CtaG-rel"/>
</dbReference>
<evidence type="ECO:0008006" key="9">
    <source>
        <dbReference type="Google" id="ProtNLM"/>
    </source>
</evidence>
<comment type="subcellular location">
    <subcellularLocation>
        <location evidence="1">Cell membrane</location>
        <topology evidence="1">Multi-pass membrane protein</topology>
    </subcellularLocation>
</comment>
<keyword evidence="3 6" id="KW-0812">Transmembrane</keyword>
<feature type="transmembrane region" description="Helical" evidence="6">
    <location>
        <begin position="44"/>
        <end position="63"/>
    </location>
</feature>
<feature type="transmembrane region" description="Helical" evidence="6">
    <location>
        <begin position="151"/>
        <end position="175"/>
    </location>
</feature>
<evidence type="ECO:0000256" key="1">
    <source>
        <dbReference type="ARBA" id="ARBA00004651"/>
    </source>
</evidence>
<evidence type="ECO:0000256" key="3">
    <source>
        <dbReference type="ARBA" id="ARBA00022692"/>
    </source>
</evidence>
<organism evidence="7 8">
    <name type="scientific">Gracilibacillus halophilus YIM-C55.5</name>
    <dbReference type="NCBI Taxonomy" id="1308866"/>
    <lineage>
        <taxon>Bacteria</taxon>
        <taxon>Bacillati</taxon>
        <taxon>Bacillota</taxon>
        <taxon>Bacilli</taxon>
        <taxon>Bacillales</taxon>
        <taxon>Bacillaceae</taxon>
        <taxon>Gracilibacillus</taxon>
    </lineage>
</organism>
<evidence type="ECO:0000313" key="7">
    <source>
        <dbReference type="EMBL" id="ENH98197.1"/>
    </source>
</evidence>
<feature type="transmembrane region" description="Helical" evidence="6">
    <location>
        <begin position="12"/>
        <end position="32"/>
    </location>
</feature>
<reference evidence="7 8" key="1">
    <citation type="submission" date="2013-03" db="EMBL/GenBank/DDBJ databases">
        <title>Draft genome sequence of Gracibacillus halophilus YIM-C55.5, a moderately halophilic and thermophilic organism from the Xiaochaidamu salt lake.</title>
        <authorList>
            <person name="Sugumar T."/>
            <person name="Polireddy D.R."/>
            <person name="Antony A."/>
            <person name="Madhava Y.R."/>
            <person name="Sivakumar N."/>
        </authorList>
    </citation>
    <scope>NUCLEOTIDE SEQUENCE [LARGE SCALE GENOMIC DNA]</scope>
    <source>
        <strain evidence="7 8">YIM-C55.5</strain>
    </source>
</reference>
<dbReference type="STRING" id="1308866.J416_01844"/>
<gene>
    <name evidence="7" type="ORF">J416_01844</name>
</gene>
<dbReference type="Proteomes" id="UP000012283">
    <property type="component" value="Unassembled WGS sequence"/>
</dbReference>
<keyword evidence="8" id="KW-1185">Reference proteome</keyword>
<keyword evidence="2" id="KW-1003">Cell membrane</keyword>
<dbReference type="OrthoDB" id="5024156at2"/>
<comment type="caution">
    <text evidence="7">The sequence shown here is derived from an EMBL/GenBank/DDBJ whole genome shotgun (WGS) entry which is preliminary data.</text>
</comment>
<keyword evidence="5 6" id="KW-0472">Membrane</keyword>
<dbReference type="AlphaFoldDB" id="N4WPZ2"/>
<dbReference type="eggNOG" id="COG3336">
    <property type="taxonomic scope" value="Bacteria"/>
</dbReference>
<feature type="transmembrane region" description="Helical" evidence="6">
    <location>
        <begin position="226"/>
        <end position="245"/>
    </location>
</feature>
<sequence>MNLILIDMNVQLFLAFPFVLLLFTYLFAGILSSKKHKPWPLRRYFFWFCGIAFLAITMIGPLAQEAHHNFSAHMIAHILLGMLAPLLLALAAPVTLILRTVQVSIARQISKLLRRKLFRLITDPTFATFLNVGGLWVLYTTDLYLIMQQNFVVHLFVNIHVFFAGYLFTTSIIYIDPTSHRRGFIYRSIVLVIALAGHGILAKYIFANPPVGVSQEQAEIGAMLMYYGGDAVDAILIFILCFQWFQFTRPRSKVALVS</sequence>